<keyword evidence="2" id="KW-0472">Membrane</keyword>
<dbReference type="InterPro" id="IPR053156">
    <property type="entry name" value="T6SS_TssM-like"/>
</dbReference>
<feature type="domain" description="Type VI secretion system component TssM1 N-terminal" evidence="5">
    <location>
        <begin position="191"/>
        <end position="446"/>
    </location>
</feature>
<protein>
    <submittedName>
        <fullName evidence="6">Type VI secretion system protein ImpL</fullName>
    </submittedName>
</protein>
<dbReference type="NCBIfam" id="TIGR03348">
    <property type="entry name" value="VI_IcmF"/>
    <property type="match status" value="1"/>
</dbReference>
<dbReference type="Pfam" id="PF06761">
    <property type="entry name" value="IcmF-related"/>
    <property type="match status" value="1"/>
</dbReference>
<dbReference type="Proteomes" id="UP000237718">
    <property type="component" value="Unassembled WGS sequence"/>
</dbReference>
<dbReference type="InterPro" id="IPR010623">
    <property type="entry name" value="IcmF_C"/>
</dbReference>
<feature type="domain" description="IcmF-related" evidence="4">
    <location>
        <begin position="504"/>
        <end position="815"/>
    </location>
</feature>
<keyword evidence="2" id="KW-0812">Transmembrane</keyword>
<evidence type="ECO:0000259" key="3">
    <source>
        <dbReference type="Pfam" id="PF06744"/>
    </source>
</evidence>
<sequence>MFSRLRRFFALIGKALSSVWMRWFLIAFALIVLAPLIWFGFPLTGIAAISGPVLRGTVIVVLYALIGLIWYLRVRARRKKAQALEDSLVAAPVSDGKVLSEGMQDALAKLRQSGGRNFLYDLPWYIIIGPPGAGKTTALANAGIEFPGQDGATDRAAEFGGTRNCDWWFAEDAVLIDTAGRYTTHDSDGAADKASWAAFLDILKKGRPDQPVNGVILAFSIEDIMRGTDESIQRHAETVRARLAELHETLRIDVPVYAIFTKADLISGFREYFGAFSQSRRRLVWGHTFPTRDRKTRTHEQVPEAFDGLMTQLSDALVDRMTAEPDPAARIAIFGFPGQIALMRENMAEFLRHVFEPTRYKSNAILRGFYFTSGTQEGTPIDQVLGAMARDSDAAASFRPAFMSGKGKSYFLHDLLRKVIFAERDWVGFDRRAVRRRQILHTGGLSVIAVVALSLMTSFGYAFWKNADLMKDAEEDIAAYSDIAREELSRTVIADPDPSTVLSELARLRNVTAGFEGTDAPEYIADMGLSRYEELHQAARRTYSDGLERMLRPRLVLWMENTIPQLIADDDTAGVYRALKVYLLLGGQGPARAADGGAIEGYFDALWRRQYRALGETATRDQLNEHLSAMLELDDTRTDIIGIDPAIVRQARDAIVTLPLDEQAWAAIQDRALNAGLARVELASAIGGQVDQVLATNDGSDLNDLGVSGLYTFEGYWGFFLEELSSARTRLEEDRWVLGDAANRVDYDRQLGSLLRDLHRMYRQAFADAWNTVLSRLTMARMSADPPRYDTLGVASSSVDSPLLRLVQEVDRQTRLSRLYEEIDNMDASAAAAALAGGGDGIGNALGDAAFSRVYAGSGVFQRVVMDQLRAKGKEQERPEAAAGGGAPAPDDISQRAQVDRITSDFAIWHRLLEGDVSKRPIDGILSNLQALRENRRTAAMAPTPADETILRQTLATLTSNNSGLPTPLAAMLNKVQSEFSVVAQDATLGEIQRALNDDVAAFCQQNIGPYFPFGRNGRQVAPKIFGQFFGPGGRMDHYFSTYLQPHVVRGPNGLEPAPESAIGQRLSPALLRSFSAAEAIRLAFFASGAPEPEVEISVTHESSSPSVELAVLSLNGNALRTQPNSTAAQMVWPGPASGVSLSLFPEERNRESTLRFSQGRWDIMSFLRSARVRTNGNVANVTQEVGGRSITYRMEFDSTTVPFLMPELSQFSCPVSVE</sequence>
<dbReference type="PANTHER" id="PTHR36153:SF1">
    <property type="entry name" value="TYPE VI SECRETION SYSTEM COMPONENT TSSM1"/>
    <property type="match status" value="1"/>
</dbReference>
<evidence type="ECO:0000313" key="7">
    <source>
        <dbReference type="Proteomes" id="UP000237718"/>
    </source>
</evidence>
<dbReference type="SUPFAM" id="SSF52540">
    <property type="entry name" value="P-loop containing nucleoside triphosphate hydrolases"/>
    <property type="match status" value="1"/>
</dbReference>
<evidence type="ECO:0000313" key="6">
    <source>
        <dbReference type="EMBL" id="PRZ46152.1"/>
    </source>
</evidence>
<feature type="domain" description="Type VI secretion system IcmF C-terminal" evidence="3">
    <location>
        <begin position="1102"/>
        <end position="1199"/>
    </location>
</feature>
<feature type="transmembrane region" description="Helical" evidence="2">
    <location>
        <begin position="20"/>
        <end position="41"/>
    </location>
</feature>
<name>A0A2T1AC92_TRISK</name>
<keyword evidence="2" id="KW-1133">Transmembrane helix</keyword>
<feature type="transmembrane region" description="Helical" evidence="2">
    <location>
        <begin position="439"/>
        <end position="464"/>
    </location>
</feature>
<organism evidence="6 7">
    <name type="scientific">Tritonibacter scottomollicae</name>
    <name type="common">Epibacterium scottomollicae</name>
    <dbReference type="NCBI Taxonomy" id="483013"/>
    <lineage>
        <taxon>Bacteria</taxon>
        <taxon>Pseudomonadati</taxon>
        <taxon>Pseudomonadota</taxon>
        <taxon>Alphaproteobacteria</taxon>
        <taxon>Rhodobacterales</taxon>
        <taxon>Paracoccaceae</taxon>
        <taxon>Tritonibacter</taxon>
    </lineage>
</organism>
<evidence type="ECO:0000256" key="1">
    <source>
        <dbReference type="SAM" id="MobiDB-lite"/>
    </source>
</evidence>
<dbReference type="InterPro" id="IPR027417">
    <property type="entry name" value="P-loop_NTPase"/>
</dbReference>
<gene>
    <name evidence="6" type="ORF">CLV89_11143</name>
</gene>
<proteinExistence type="predicted"/>
<feature type="transmembrane region" description="Helical" evidence="2">
    <location>
        <begin position="53"/>
        <end position="72"/>
    </location>
</feature>
<comment type="caution">
    <text evidence="6">The sequence shown here is derived from an EMBL/GenBank/DDBJ whole genome shotgun (WGS) entry which is preliminary data.</text>
</comment>
<evidence type="ECO:0000256" key="2">
    <source>
        <dbReference type="SAM" id="Phobius"/>
    </source>
</evidence>
<dbReference type="InterPro" id="IPR025743">
    <property type="entry name" value="TssM1_N"/>
</dbReference>
<dbReference type="CDD" id="cd00882">
    <property type="entry name" value="Ras_like_GTPase"/>
    <property type="match status" value="1"/>
</dbReference>
<feature type="region of interest" description="Disordered" evidence="1">
    <location>
        <begin position="873"/>
        <end position="893"/>
    </location>
</feature>
<dbReference type="PANTHER" id="PTHR36153">
    <property type="entry name" value="INNER MEMBRANE PROTEIN-RELATED"/>
    <property type="match status" value="1"/>
</dbReference>
<evidence type="ECO:0000259" key="5">
    <source>
        <dbReference type="Pfam" id="PF14331"/>
    </source>
</evidence>
<dbReference type="Pfam" id="PF06744">
    <property type="entry name" value="IcmF_C"/>
    <property type="match status" value="1"/>
</dbReference>
<dbReference type="InterPro" id="IPR017731">
    <property type="entry name" value="TssM1-like"/>
</dbReference>
<dbReference type="Pfam" id="PF14331">
    <property type="entry name" value="IcmF-related_N"/>
    <property type="match status" value="1"/>
</dbReference>
<reference evidence="6 7" key="1">
    <citation type="submission" date="2018-03" db="EMBL/GenBank/DDBJ databases">
        <title>Genomic Encyclopedia of Archaeal and Bacterial Type Strains, Phase II (KMG-II): from individual species to whole genera.</title>
        <authorList>
            <person name="Goeker M."/>
        </authorList>
    </citation>
    <scope>NUCLEOTIDE SEQUENCE [LARGE SCALE GENOMIC DNA]</scope>
    <source>
        <strain evidence="6 7">DSM 25328</strain>
    </source>
</reference>
<accession>A0A2T1AC92</accession>
<dbReference type="EMBL" id="PVUF01000011">
    <property type="protein sequence ID" value="PRZ46152.1"/>
    <property type="molecule type" value="Genomic_DNA"/>
</dbReference>
<dbReference type="AlphaFoldDB" id="A0A2T1AC92"/>
<evidence type="ECO:0000259" key="4">
    <source>
        <dbReference type="Pfam" id="PF06761"/>
    </source>
</evidence>
<dbReference type="InterPro" id="IPR009612">
    <property type="entry name" value="IcmF-rel"/>
</dbReference>